<protein>
    <submittedName>
        <fullName evidence="1">Uncharacterized protein</fullName>
    </submittedName>
</protein>
<comment type="caution">
    <text evidence="1">The sequence shown here is derived from an EMBL/GenBank/DDBJ whole genome shotgun (WGS) entry which is preliminary data.</text>
</comment>
<proteinExistence type="predicted"/>
<reference evidence="1 2" key="1">
    <citation type="submission" date="2021-01" db="EMBL/GenBank/DDBJ databases">
        <title>Genome Sequencing of Type Strains.</title>
        <authorList>
            <person name="Lemaire J.F."/>
            <person name="Inderbitzin P."/>
            <person name="Collins S.B."/>
            <person name="Wespe N."/>
            <person name="Knight-Connoni V."/>
        </authorList>
    </citation>
    <scope>NUCLEOTIDE SEQUENCE [LARGE SCALE GENOMIC DNA]</scope>
    <source>
        <strain evidence="1 2">DSM 14730</strain>
    </source>
</reference>
<accession>A0ABS2Z9R0</accession>
<name>A0ABS2Z9R0_9BACL</name>
<sequence>MRSRLCNCLGSWGLLGLRRQGQFGRDFWFFPVAVRRNSVTGFIWIGGRRQRVRFNFSQIRNFICVG</sequence>
<keyword evidence="2" id="KW-1185">Reference proteome</keyword>
<gene>
    <name evidence="1" type="ORF">JYA64_06440</name>
</gene>
<evidence type="ECO:0000313" key="1">
    <source>
        <dbReference type="EMBL" id="MBN3544923.1"/>
    </source>
</evidence>
<organism evidence="1 2">
    <name type="scientific">Fictibacillus barbaricus</name>
    <dbReference type="NCBI Taxonomy" id="182136"/>
    <lineage>
        <taxon>Bacteria</taxon>
        <taxon>Bacillati</taxon>
        <taxon>Bacillota</taxon>
        <taxon>Bacilli</taxon>
        <taxon>Bacillales</taxon>
        <taxon>Fictibacillaceae</taxon>
        <taxon>Fictibacillus</taxon>
    </lineage>
</organism>
<evidence type="ECO:0000313" key="2">
    <source>
        <dbReference type="Proteomes" id="UP001319060"/>
    </source>
</evidence>
<dbReference type="Proteomes" id="UP001319060">
    <property type="component" value="Unassembled WGS sequence"/>
</dbReference>
<dbReference type="EMBL" id="JAFHKS010000042">
    <property type="protein sequence ID" value="MBN3544923.1"/>
    <property type="molecule type" value="Genomic_DNA"/>
</dbReference>